<comment type="caution">
    <text evidence="3">The sequence shown here is derived from an EMBL/GenBank/DDBJ whole genome shotgun (WGS) entry which is preliminary data.</text>
</comment>
<feature type="chain" id="PRO_5041391185" evidence="2">
    <location>
        <begin position="19"/>
        <end position="144"/>
    </location>
</feature>
<evidence type="ECO:0000256" key="2">
    <source>
        <dbReference type="SAM" id="SignalP"/>
    </source>
</evidence>
<dbReference type="EMBL" id="MU802010">
    <property type="protein sequence ID" value="KAJ3983780.1"/>
    <property type="molecule type" value="Genomic_DNA"/>
</dbReference>
<dbReference type="AlphaFoldDB" id="A0AA38PZ20"/>
<evidence type="ECO:0000256" key="1">
    <source>
        <dbReference type="SAM" id="MobiDB-lite"/>
    </source>
</evidence>
<proteinExistence type="predicted"/>
<feature type="region of interest" description="Disordered" evidence="1">
    <location>
        <begin position="27"/>
        <end position="79"/>
    </location>
</feature>
<accession>A0AA38PZ20</accession>
<evidence type="ECO:0000313" key="4">
    <source>
        <dbReference type="Proteomes" id="UP001163850"/>
    </source>
</evidence>
<reference evidence="3" key="1">
    <citation type="submission" date="2022-08" db="EMBL/GenBank/DDBJ databases">
        <authorList>
            <consortium name="DOE Joint Genome Institute"/>
            <person name="Min B."/>
            <person name="Riley R."/>
            <person name="Sierra-Patev S."/>
            <person name="Naranjo-Ortiz M."/>
            <person name="Looney B."/>
            <person name="Konkel Z."/>
            <person name="Slot J.C."/>
            <person name="Sakamoto Y."/>
            <person name="Steenwyk J.L."/>
            <person name="Rokas A."/>
            <person name="Carro J."/>
            <person name="Camarero S."/>
            <person name="Ferreira P."/>
            <person name="Molpeceres G."/>
            <person name="Ruiz-Duenas F.J."/>
            <person name="Serrano A."/>
            <person name="Henrissat B."/>
            <person name="Drula E."/>
            <person name="Hughes K.W."/>
            <person name="Mata J.L."/>
            <person name="Ishikawa N.K."/>
            <person name="Vargas-Isla R."/>
            <person name="Ushijima S."/>
            <person name="Smith C.A."/>
            <person name="Ahrendt S."/>
            <person name="Andreopoulos W."/>
            <person name="He G."/>
            <person name="Labutti K."/>
            <person name="Lipzen A."/>
            <person name="Ng V."/>
            <person name="Sandor L."/>
            <person name="Barry K."/>
            <person name="Martinez A.T."/>
            <person name="Xiao Y."/>
            <person name="Gibbons J.G."/>
            <person name="Terashima K."/>
            <person name="Hibbett D.S."/>
            <person name="Grigoriev I.V."/>
        </authorList>
    </citation>
    <scope>NUCLEOTIDE SEQUENCE</scope>
    <source>
        <strain evidence="3">TFB7829</strain>
    </source>
</reference>
<protein>
    <submittedName>
        <fullName evidence="3">Uncharacterized protein</fullName>
    </submittedName>
</protein>
<sequence>MGNLLWFFLGAGAATMYAKRRNHLEHEGRCSSHPHSARNISSSPEIDQPASTQKNTFIPSAPWNSHSASVASPTSGTSLILSSDPWAVEKERIREIGSQVGDNVLDFSESTLDTLLSNIASMKARIVQQRLDRERHEQNPLRDI</sequence>
<evidence type="ECO:0000313" key="3">
    <source>
        <dbReference type="EMBL" id="KAJ3983780.1"/>
    </source>
</evidence>
<organism evidence="3 4">
    <name type="scientific">Lentinula detonsa</name>
    <dbReference type="NCBI Taxonomy" id="2804962"/>
    <lineage>
        <taxon>Eukaryota</taxon>
        <taxon>Fungi</taxon>
        <taxon>Dikarya</taxon>
        <taxon>Basidiomycota</taxon>
        <taxon>Agaricomycotina</taxon>
        <taxon>Agaricomycetes</taxon>
        <taxon>Agaricomycetidae</taxon>
        <taxon>Agaricales</taxon>
        <taxon>Marasmiineae</taxon>
        <taxon>Omphalotaceae</taxon>
        <taxon>Lentinula</taxon>
    </lineage>
</organism>
<name>A0AA38PZ20_9AGAR</name>
<keyword evidence="2" id="KW-0732">Signal</keyword>
<gene>
    <name evidence="3" type="ORF">F5890DRAFT_1520872</name>
</gene>
<feature type="compositionally biased region" description="Polar residues" evidence="1">
    <location>
        <begin position="38"/>
        <end position="79"/>
    </location>
</feature>
<dbReference type="Proteomes" id="UP001163850">
    <property type="component" value="Unassembled WGS sequence"/>
</dbReference>
<feature type="signal peptide" evidence="2">
    <location>
        <begin position="1"/>
        <end position="18"/>
    </location>
</feature>